<sequence length="380" mass="43512">MNKKEVLEIRKQFTPTNCAITRIAGCYVDHEKIKKMESKSAFLSLPEEDAFKYFGIFRKTLSGSVGKNLLNLEFPTKQEMPGETQEFLMKLRKSKLEDDQLLEEFYDRIIESYNYGENYYIVLIHAMYDIPGRASDGTEMCDASEEVYEYLLCSICPVSLSKAGLSYHAESNCIQDRIRDWVVGMPDKGFLFPAFNDRSTDIHGVLYYTKKSEDLQQELIEQLLGARMPMSANTQKETFQMLIEDTLGEDGDYKTIRNIHDALNDMIEEHKEEPEPLQLDKADVRKVFEQSGVSSEKMESFDQNYEETAGEKTSLLAENITETKKFQIETPDIVIKVNPGRTDLVDTMVVNGRKCLVIAVDDSLEVNGIPVRTIERAENE</sequence>
<organism evidence="1 2">
    <name type="scientific">Ruminococcus phage phiRM10</name>
    <dbReference type="NCBI Taxonomy" id="2772516"/>
    <lineage>
        <taxon>Viruses</taxon>
        <taxon>Duplodnaviria</taxon>
        <taxon>Heunggongvirae</taxon>
        <taxon>Uroviricota</taxon>
        <taxon>Caudoviricetes</taxon>
        <taxon>Munstervirinae</taxon>
        <taxon>Aceathervirus</taxon>
        <taxon>Aceathervirus RM10</taxon>
    </lineage>
</organism>
<proteinExistence type="predicted"/>
<dbReference type="Pfam" id="PF14199">
    <property type="entry name" value="DUF4317"/>
    <property type="match status" value="1"/>
</dbReference>
<evidence type="ECO:0000313" key="1">
    <source>
        <dbReference type="EMBL" id="QOI66365.1"/>
    </source>
</evidence>
<protein>
    <submittedName>
        <fullName evidence="1">DNA compactization protein</fullName>
    </submittedName>
</protein>
<dbReference type="EMBL" id="MT980841">
    <property type="protein sequence ID" value="QOI66365.1"/>
    <property type="molecule type" value="Genomic_DNA"/>
</dbReference>
<name>A0AAE7MVJ8_9CAUD</name>
<evidence type="ECO:0000313" key="2">
    <source>
        <dbReference type="Proteomes" id="UP000827216"/>
    </source>
</evidence>
<accession>A0AAE7MVJ8</accession>
<keyword evidence="2" id="KW-1185">Reference proteome</keyword>
<dbReference type="Proteomes" id="UP000827216">
    <property type="component" value="Segment"/>
</dbReference>
<dbReference type="InterPro" id="IPR025466">
    <property type="entry name" value="DUF4317"/>
</dbReference>
<gene>
    <name evidence="1" type="primary">gp46</name>
</gene>
<reference evidence="1" key="1">
    <citation type="submission" date="2020-09" db="EMBL/GenBank/DDBJ databases">
        <title>Temperate bacteriophages infecting mucin-degrading bacterium Ruminococcus gnavus from the human gut.</title>
        <authorList>
            <person name="Khokhlova E.V."/>
            <person name="Shkoporov A.N."/>
            <person name="Draper L.A."/>
            <person name="Kingston A.R."/>
            <person name="Forde A."/>
            <person name="Ross R.P."/>
            <person name="Hill C."/>
        </authorList>
    </citation>
    <scope>NUCLEOTIDE SEQUENCE</scope>
</reference>